<dbReference type="EMBL" id="BAAAHB010000006">
    <property type="protein sequence ID" value="GAA0449940.1"/>
    <property type="molecule type" value="Genomic_DNA"/>
</dbReference>
<name>A0ABN0ZJG3_9ACTN</name>
<evidence type="ECO:0000313" key="3">
    <source>
        <dbReference type="Proteomes" id="UP001499895"/>
    </source>
</evidence>
<reference evidence="2 3" key="1">
    <citation type="journal article" date="2019" name="Int. J. Syst. Evol. Microbiol.">
        <title>The Global Catalogue of Microorganisms (GCM) 10K type strain sequencing project: providing services to taxonomists for standard genome sequencing and annotation.</title>
        <authorList>
            <consortium name="The Broad Institute Genomics Platform"/>
            <consortium name="The Broad Institute Genome Sequencing Center for Infectious Disease"/>
            <person name="Wu L."/>
            <person name="Ma J."/>
        </authorList>
    </citation>
    <scope>NUCLEOTIDE SEQUENCE [LARGE SCALE GENOMIC DNA]</scope>
    <source>
        <strain evidence="2 3">JCM 10649</strain>
    </source>
</reference>
<comment type="caution">
    <text evidence="2">The sequence shown here is derived from an EMBL/GenBank/DDBJ whole genome shotgun (WGS) entry which is preliminary data.</text>
</comment>
<feature type="compositionally biased region" description="Polar residues" evidence="1">
    <location>
        <begin position="1"/>
        <end position="13"/>
    </location>
</feature>
<proteinExistence type="predicted"/>
<dbReference type="RefSeq" id="WP_344086418.1">
    <property type="nucleotide sequence ID" value="NZ_BAAAHB010000006.1"/>
</dbReference>
<evidence type="ECO:0000313" key="2">
    <source>
        <dbReference type="EMBL" id="GAA0449940.1"/>
    </source>
</evidence>
<gene>
    <name evidence="2" type="ORF">GCM10009544_10980</name>
</gene>
<evidence type="ECO:0000256" key="1">
    <source>
        <dbReference type="SAM" id="MobiDB-lite"/>
    </source>
</evidence>
<accession>A0ABN0ZJG3</accession>
<protein>
    <submittedName>
        <fullName evidence="2">Uncharacterized protein</fullName>
    </submittedName>
</protein>
<dbReference type="Proteomes" id="UP001499895">
    <property type="component" value="Unassembled WGS sequence"/>
</dbReference>
<feature type="region of interest" description="Disordered" evidence="1">
    <location>
        <begin position="1"/>
        <end position="27"/>
    </location>
</feature>
<keyword evidence="3" id="KW-1185">Reference proteome</keyword>
<sequence>MEHMNTASSTTAAQGAHSGATAFADGRPRPGLGGAFRALKVFAGAAVSVVLLGESADKRAVRAM</sequence>
<organism evidence="2 3">
    <name type="scientific">Streptomyces stramineus</name>
    <dbReference type="NCBI Taxonomy" id="173861"/>
    <lineage>
        <taxon>Bacteria</taxon>
        <taxon>Bacillati</taxon>
        <taxon>Actinomycetota</taxon>
        <taxon>Actinomycetes</taxon>
        <taxon>Kitasatosporales</taxon>
        <taxon>Streptomycetaceae</taxon>
        <taxon>Streptomyces</taxon>
    </lineage>
</organism>